<dbReference type="VEuPathDB" id="FungiDB:ASPWEDRAFT_31956"/>
<proteinExistence type="inferred from homology"/>
<reference evidence="12" key="1">
    <citation type="journal article" date="2017" name="Genome Biol.">
        <title>Comparative genomics reveals high biological diversity and specific adaptations in the industrially and medically important fungal genus Aspergillus.</title>
        <authorList>
            <person name="de Vries R.P."/>
            <person name="Riley R."/>
            <person name="Wiebenga A."/>
            <person name="Aguilar-Osorio G."/>
            <person name="Amillis S."/>
            <person name="Uchima C.A."/>
            <person name="Anderluh G."/>
            <person name="Asadollahi M."/>
            <person name="Askin M."/>
            <person name="Barry K."/>
            <person name="Battaglia E."/>
            <person name="Bayram O."/>
            <person name="Benocci T."/>
            <person name="Braus-Stromeyer S.A."/>
            <person name="Caldana C."/>
            <person name="Canovas D."/>
            <person name="Cerqueira G.C."/>
            <person name="Chen F."/>
            <person name="Chen W."/>
            <person name="Choi C."/>
            <person name="Clum A."/>
            <person name="Dos Santos R.A."/>
            <person name="Damasio A.R."/>
            <person name="Diallinas G."/>
            <person name="Emri T."/>
            <person name="Fekete E."/>
            <person name="Flipphi M."/>
            <person name="Freyberg S."/>
            <person name="Gallo A."/>
            <person name="Gournas C."/>
            <person name="Habgood R."/>
            <person name="Hainaut M."/>
            <person name="Harispe M.L."/>
            <person name="Henrissat B."/>
            <person name="Hilden K.S."/>
            <person name="Hope R."/>
            <person name="Hossain A."/>
            <person name="Karabika E."/>
            <person name="Karaffa L."/>
            <person name="Karanyi Z."/>
            <person name="Krasevec N."/>
            <person name="Kuo A."/>
            <person name="Kusch H."/>
            <person name="LaButti K."/>
            <person name="Lagendijk E.L."/>
            <person name="Lapidus A."/>
            <person name="Levasseur A."/>
            <person name="Lindquist E."/>
            <person name="Lipzen A."/>
            <person name="Logrieco A.F."/>
            <person name="MacCabe A."/>
            <person name="Maekelae M.R."/>
            <person name="Malavazi I."/>
            <person name="Melin P."/>
            <person name="Meyer V."/>
            <person name="Mielnichuk N."/>
            <person name="Miskei M."/>
            <person name="Molnar A.P."/>
            <person name="Mule G."/>
            <person name="Ngan C.Y."/>
            <person name="Orejas M."/>
            <person name="Orosz E."/>
            <person name="Ouedraogo J.P."/>
            <person name="Overkamp K.M."/>
            <person name="Park H.-S."/>
            <person name="Perrone G."/>
            <person name="Piumi F."/>
            <person name="Punt P.J."/>
            <person name="Ram A.F."/>
            <person name="Ramon A."/>
            <person name="Rauscher S."/>
            <person name="Record E."/>
            <person name="Riano-Pachon D.M."/>
            <person name="Robert V."/>
            <person name="Roehrig J."/>
            <person name="Ruller R."/>
            <person name="Salamov A."/>
            <person name="Salih N.S."/>
            <person name="Samson R.A."/>
            <person name="Sandor E."/>
            <person name="Sanguinetti M."/>
            <person name="Schuetze T."/>
            <person name="Sepcic K."/>
            <person name="Shelest E."/>
            <person name="Sherlock G."/>
            <person name="Sophianopoulou V."/>
            <person name="Squina F.M."/>
            <person name="Sun H."/>
            <person name="Susca A."/>
            <person name="Todd R.B."/>
            <person name="Tsang A."/>
            <person name="Unkles S.E."/>
            <person name="van de Wiele N."/>
            <person name="van Rossen-Uffink D."/>
            <person name="Oliveira J.V."/>
            <person name="Vesth T.C."/>
            <person name="Visser J."/>
            <person name="Yu J.-H."/>
            <person name="Zhou M."/>
            <person name="Andersen M.R."/>
            <person name="Archer D.B."/>
            <person name="Baker S.E."/>
            <person name="Benoit I."/>
            <person name="Brakhage A.A."/>
            <person name="Braus G.H."/>
            <person name="Fischer R."/>
            <person name="Frisvad J.C."/>
            <person name="Goldman G.H."/>
            <person name="Houbraken J."/>
            <person name="Oakley B."/>
            <person name="Pocsi I."/>
            <person name="Scazzocchio C."/>
            <person name="Seiboth B."/>
            <person name="vanKuyk P.A."/>
            <person name="Wortman J."/>
            <person name="Dyer P.S."/>
            <person name="Grigoriev I.V."/>
        </authorList>
    </citation>
    <scope>NUCLEOTIDE SEQUENCE [LARGE SCALE GENOMIC DNA]</scope>
    <source>
        <strain evidence="12">DTO 134E9</strain>
    </source>
</reference>
<keyword evidence="7 10" id="KW-1133">Transmembrane helix</keyword>
<evidence type="ECO:0000256" key="5">
    <source>
        <dbReference type="ARBA" id="ARBA00022856"/>
    </source>
</evidence>
<evidence type="ECO:0000256" key="8">
    <source>
        <dbReference type="ARBA" id="ARBA00023136"/>
    </source>
</evidence>
<dbReference type="AlphaFoldDB" id="A0A1L9R8P9"/>
<feature type="transmembrane region" description="Helical" evidence="10">
    <location>
        <begin position="163"/>
        <end position="185"/>
    </location>
</feature>
<dbReference type="GeneID" id="63749448"/>
<dbReference type="Proteomes" id="UP000184383">
    <property type="component" value="Unassembled WGS sequence"/>
</dbReference>
<accession>A0A1L9R8P9</accession>
<evidence type="ECO:0008006" key="13">
    <source>
        <dbReference type="Google" id="ProtNLM"/>
    </source>
</evidence>
<evidence type="ECO:0000256" key="2">
    <source>
        <dbReference type="ARBA" id="ARBA00008807"/>
    </source>
</evidence>
<feature type="transmembrane region" description="Helical" evidence="10">
    <location>
        <begin position="489"/>
        <end position="510"/>
    </location>
</feature>
<protein>
    <recommendedName>
        <fullName evidence="13">OPT family small oligopeptide transporter</fullName>
    </recommendedName>
</protein>
<dbReference type="GO" id="GO:0015031">
    <property type="term" value="P:protein transport"/>
    <property type="evidence" value="ECO:0007669"/>
    <property type="project" value="UniProtKB-KW"/>
</dbReference>
<dbReference type="NCBIfam" id="TIGR00727">
    <property type="entry name" value="ISP4_OPT"/>
    <property type="match status" value="1"/>
</dbReference>
<keyword evidence="3" id="KW-0813">Transport</keyword>
<keyword evidence="8 10" id="KW-0472">Membrane</keyword>
<evidence type="ECO:0000256" key="10">
    <source>
        <dbReference type="SAM" id="Phobius"/>
    </source>
</evidence>
<dbReference type="InterPro" id="IPR004813">
    <property type="entry name" value="OPT"/>
</dbReference>
<feature type="transmembrane region" description="Helical" evidence="10">
    <location>
        <begin position="116"/>
        <end position="135"/>
    </location>
</feature>
<organism evidence="11 12">
    <name type="scientific">Aspergillus wentii DTO 134E9</name>
    <dbReference type="NCBI Taxonomy" id="1073089"/>
    <lineage>
        <taxon>Eukaryota</taxon>
        <taxon>Fungi</taxon>
        <taxon>Dikarya</taxon>
        <taxon>Ascomycota</taxon>
        <taxon>Pezizomycotina</taxon>
        <taxon>Eurotiomycetes</taxon>
        <taxon>Eurotiomycetidae</taxon>
        <taxon>Eurotiales</taxon>
        <taxon>Aspergillaceae</taxon>
        <taxon>Aspergillus</taxon>
        <taxon>Aspergillus subgen. Cremei</taxon>
    </lineage>
</organism>
<dbReference type="GO" id="GO:0016020">
    <property type="term" value="C:membrane"/>
    <property type="evidence" value="ECO:0007669"/>
    <property type="project" value="UniProtKB-SubCell"/>
</dbReference>
<feature type="transmembrane region" description="Helical" evidence="10">
    <location>
        <begin position="643"/>
        <end position="662"/>
    </location>
</feature>
<evidence type="ECO:0000313" key="11">
    <source>
        <dbReference type="EMBL" id="OJJ31302.1"/>
    </source>
</evidence>
<feature type="transmembrane region" description="Helical" evidence="10">
    <location>
        <begin position="690"/>
        <end position="707"/>
    </location>
</feature>
<dbReference type="EMBL" id="KV878216">
    <property type="protein sequence ID" value="OJJ31302.1"/>
    <property type="molecule type" value="Genomic_DNA"/>
</dbReference>
<evidence type="ECO:0000313" key="12">
    <source>
        <dbReference type="Proteomes" id="UP000184383"/>
    </source>
</evidence>
<feature type="transmembrane region" description="Helical" evidence="10">
    <location>
        <begin position="262"/>
        <end position="281"/>
    </location>
</feature>
<dbReference type="GO" id="GO:0035673">
    <property type="term" value="F:oligopeptide transmembrane transporter activity"/>
    <property type="evidence" value="ECO:0007669"/>
    <property type="project" value="InterPro"/>
</dbReference>
<feature type="transmembrane region" description="Helical" evidence="10">
    <location>
        <begin position="333"/>
        <end position="356"/>
    </location>
</feature>
<evidence type="ECO:0000256" key="3">
    <source>
        <dbReference type="ARBA" id="ARBA00022448"/>
    </source>
</evidence>
<evidence type="ECO:0000256" key="1">
    <source>
        <dbReference type="ARBA" id="ARBA00004141"/>
    </source>
</evidence>
<evidence type="ECO:0000256" key="6">
    <source>
        <dbReference type="ARBA" id="ARBA00022927"/>
    </source>
</evidence>
<feature type="region of interest" description="Disordered" evidence="9">
    <location>
        <begin position="1"/>
        <end position="25"/>
    </location>
</feature>
<feature type="transmembrane region" description="Helical" evidence="10">
    <location>
        <begin position="719"/>
        <end position="741"/>
    </location>
</feature>
<keyword evidence="5" id="KW-0571">Peptide transport</keyword>
<dbReference type="Pfam" id="PF03169">
    <property type="entry name" value="OPT"/>
    <property type="match status" value="1"/>
</dbReference>
<name>A0A1L9R8P9_ASPWE</name>
<dbReference type="InterPro" id="IPR004648">
    <property type="entry name" value="Oligpept_transpt"/>
</dbReference>
<feature type="transmembrane region" description="Helical" evidence="10">
    <location>
        <begin position="197"/>
        <end position="215"/>
    </location>
</feature>
<keyword evidence="6" id="KW-0653">Protein transport</keyword>
<feature type="transmembrane region" description="Helical" evidence="10">
    <location>
        <begin position="463"/>
        <end position="483"/>
    </location>
</feature>
<comment type="similarity">
    <text evidence="2">Belongs to the oligopeptide OPT transporter family.</text>
</comment>
<dbReference type="PANTHER" id="PTHR22601">
    <property type="entry name" value="ISP4 LIKE PROTEIN"/>
    <property type="match status" value="1"/>
</dbReference>
<feature type="transmembrane region" description="Helical" evidence="10">
    <location>
        <begin position="411"/>
        <end position="430"/>
    </location>
</feature>
<gene>
    <name evidence="11" type="ORF">ASPWEDRAFT_31956</name>
</gene>
<evidence type="ECO:0000256" key="4">
    <source>
        <dbReference type="ARBA" id="ARBA00022692"/>
    </source>
</evidence>
<dbReference type="RefSeq" id="XP_040684979.1">
    <property type="nucleotide sequence ID" value="XM_040833600.1"/>
</dbReference>
<evidence type="ECO:0000256" key="7">
    <source>
        <dbReference type="ARBA" id="ARBA00022989"/>
    </source>
</evidence>
<dbReference type="NCBIfam" id="TIGR00728">
    <property type="entry name" value="OPT_sfam"/>
    <property type="match status" value="1"/>
</dbReference>
<keyword evidence="4 10" id="KW-0812">Transmembrane</keyword>
<dbReference type="OrthoDB" id="9986677at2759"/>
<comment type="subcellular location">
    <subcellularLocation>
        <location evidence="1">Membrane</location>
        <topology evidence="1">Multi-pass membrane protein</topology>
    </subcellularLocation>
</comment>
<sequence length="783" mass="88266">MASIESDPGSSSRQAPPTKKDNIETQAVDVEADLADEDDALYKAAKTTDKKELTPVEAFKWNVDGDESPFPEVAACVANTDDPTIACNTVRAWILTTIFVMLFSGANQFFGLRYPSLSIGYVVAQILVFPIGRAWEKLPRWRVPLGKFTFDVNPGKFTVKEHALIAICVNISGSIAYASGSLVAITSPVFWDHDFGAGFSFLYLLTTQMLGFGLAGLARRWLVYPAALIWPSSLSSTVLFRALHEPQDNSPANGWSITRYRFFVYFCLFAFVLFWFPDYIWTSLSTFAFVTWLAPHNQKVNTIFGMNSGLGLLPISFDWTQINYAGFPLMTPFYITCNVFAVVVLFYLFLSPILYYTNVWNSAYLPLLSSGTFDNTGSSYNVSRVVDSNLNFVLEKYQSYSPMYISMSYSLTYGLSFAAVTSVFVHTYLYNGGEIWAKLKNSRHGGEDIHRRLMHAYKEVPDWWYGLLTLVVVGLGIFTVRYWDSGLPVWGFIVVCFGMGVVFIVPEGILEGTTNQRIFLNIITEFIAGYAWPGKPIANMMVKFYGYNSVKHGMDFAQDLKLGQYMKIPPRVLFFGQIYSSVLATMTQTGVLRWMMGHIPDLCKSTNKNRFTCNGSKVVYNASIIWGTIGPQRMFQSGQVYNSLVYFFLIGPVVTVLVWLVYRKYPNSWVRYINVPIFFNGAGNIPPANTTQYSLMFIFGFIFNHLIRNRALDWWKRYNYLLQAAMDTGTAIATIIIFFALSYNNISLKWWGNTVGSNTDDSNSVPWLTVPDGGHFGKGPGEF</sequence>
<evidence type="ECO:0000256" key="9">
    <source>
        <dbReference type="SAM" id="MobiDB-lite"/>
    </source>
</evidence>
<keyword evidence="12" id="KW-1185">Reference proteome</keyword>